<dbReference type="OrthoDB" id="6022258at2759"/>
<proteinExistence type="predicted"/>
<dbReference type="Proteomes" id="UP001153620">
    <property type="component" value="Chromosome 1"/>
</dbReference>
<dbReference type="EMBL" id="OU895877">
    <property type="protein sequence ID" value="CAG9800989.1"/>
    <property type="molecule type" value="Genomic_DNA"/>
</dbReference>
<reference evidence="1" key="2">
    <citation type="submission" date="2022-10" db="EMBL/GenBank/DDBJ databases">
        <authorList>
            <consortium name="ENA_rothamsted_submissions"/>
            <consortium name="culmorum"/>
            <person name="King R."/>
        </authorList>
    </citation>
    <scope>NUCLEOTIDE SEQUENCE</scope>
</reference>
<gene>
    <name evidence="1" type="ORF">CHIRRI_LOCUS3926</name>
</gene>
<sequence>MNGQDIKAVLADIVYEKGSDEEIVITGPKAFKSLQIRKEALVLSNYIDNVEIDSIMTTTGNQQVTLNQLYGNIYFSNLKMSGLFDGINATELEMNSIRTFGDQFVQTPLAVSNHLSSSSIDVKESANDVLVSDFYFIDDQIHFNSNMKIGMLDLSVNNIKVINDIVGTGLLTSLDLKDFEKNHLSRSLEQNIIYPVKVNKLIVGDMFNAKIINGMLFETFRDYLMNLKDFKKNLLSGKHKLDNLIIDGNVNLRYINDKDFEFIKNHVIWLNRPNNVEAALHFLDSTDVYEGLTVQSFMNRKNFSDFLDNWISKTQDPIIINSDKIAGTSVMVEENMDVDKINNIPYDNIFRKEDLIETRYLKIAGTVNVNKLYVKDKFNQKSAQDLENVYLYEKGSMTHTINSDVKFVQNSNIRNLNTPFLNKLNVSYWLSDLIRYNDQNIYVKGAKSFRSPVMAEKGCYIDTFNELNVKNMMQNIVIMKKNEIVNIHSNIQLLDDFYAELVGLKGNLTTDFIDGINLHEWIHNALPIHLDVEYENTLITESRFIQASNLKVKAINGVPFNNFFTLHTNQTFDYNIVVEGAVNVTNPMIVNGLVNQINLRTERDNTVMLSDKSQEIYTDIFLEDALVLNSVTANGLVNSKNIANIAVLNSSPNFDSSLTFINLEASNLVSDDRISSINFTKWYENALWKKGKEVQHIYGNWRLQTIYLENNVFGNGLINGQPINEIEKNLNKNVHEIEMALTNYSVEYRSMCEKLQYRADDISKSSIYVLKYFEEAFKIIEYGNIFSYFTFTTKKNRNYLLVNTNCTTNIYKWKRSQEQFVKLSTVETGVIYSWNKLEPENSHDVFIITNSKMSANAPCLYGGTNSWKMVKDNLIHISSISYDTNVLELFVHPLNSYSFYALDNLDHVTNYNITGQIVEKWKLPVENSTYSFLSADILGGLNLNNGRKIYSLDSTSIRRRQRSVYSDAQIMTVSRAKAHSNDSPTYTLKKPDFHLYPNSNYTVPLIPSKPVKTTKRIDFMSKVKDAGDVIRRSFNLQTAYLSPSSNASKIAKVNGSDDKLLFAFKSPNVTALREKMVINAAKTTLVRNDKVENEKFMVEKLKELEDAIKNDIKDSDNLQAVTDSPKMEENQTEPIYSFSPRIIMNDENNEQGASTTERIGLENVFNFEPIVEAVMINGEGVRDTENNIIPEHGQGEIAVLNVGTKKNRKTLYAVSRKRTSVIQGNNVIEIYSDIINEKVFQYIVCTDPSNIHPLHFRDETLLAFMESRREVKIYIYRGIQGFTLFKSISLPDYAYQMSSVTLPPKIQYKCDYRYLVFHFERELLFMSIKVDGNCGLRHIECDVMLQVLEVCV</sequence>
<name>A0A9N9WP97_9DIPT</name>
<evidence type="ECO:0000313" key="1">
    <source>
        <dbReference type="EMBL" id="CAG9800989.1"/>
    </source>
</evidence>
<reference evidence="1" key="1">
    <citation type="submission" date="2022-01" db="EMBL/GenBank/DDBJ databases">
        <authorList>
            <person name="King R."/>
        </authorList>
    </citation>
    <scope>NUCLEOTIDE SEQUENCE</scope>
</reference>
<evidence type="ECO:0000313" key="2">
    <source>
        <dbReference type="Proteomes" id="UP001153620"/>
    </source>
</evidence>
<accession>A0A9N9WP97</accession>
<organism evidence="1 2">
    <name type="scientific">Chironomus riparius</name>
    <dbReference type="NCBI Taxonomy" id="315576"/>
    <lineage>
        <taxon>Eukaryota</taxon>
        <taxon>Metazoa</taxon>
        <taxon>Ecdysozoa</taxon>
        <taxon>Arthropoda</taxon>
        <taxon>Hexapoda</taxon>
        <taxon>Insecta</taxon>
        <taxon>Pterygota</taxon>
        <taxon>Neoptera</taxon>
        <taxon>Endopterygota</taxon>
        <taxon>Diptera</taxon>
        <taxon>Nematocera</taxon>
        <taxon>Chironomoidea</taxon>
        <taxon>Chironomidae</taxon>
        <taxon>Chironominae</taxon>
        <taxon>Chironomus</taxon>
    </lineage>
</organism>
<protein>
    <submittedName>
        <fullName evidence="1">Uncharacterized protein</fullName>
    </submittedName>
</protein>
<keyword evidence="2" id="KW-1185">Reference proteome</keyword>